<accession>A0A0F9TBV8</accession>
<comment type="caution">
    <text evidence="1">The sequence shown here is derived from an EMBL/GenBank/DDBJ whole genome shotgun (WGS) entry which is preliminary data.</text>
</comment>
<gene>
    <name evidence="1" type="ORF">LCGC14_0411300</name>
</gene>
<reference evidence="1" key="1">
    <citation type="journal article" date="2015" name="Nature">
        <title>Complex archaea that bridge the gap between prokaryotes and eukaryotes.</title>
        <authorList>
            <person name="Spang A."/>
            <person name="Saw J.H."/>
            <person name="Jorgensen S.L."/>
            <person name="Zaremba-Niedzwiedzka K."/>
            <person name="Martijn J."/>
            <person name="Lind A.E."/>
            <person name="van Eijk R."/>
            <person name="Schleper C."/>
            <person name="Guy L."/>
            <person name="Ettema T.J."/>
        </authorList>
    </citation>
    <scope>NUCLEOTIDE SEQUENCE</scope>
</reference>
<evidence type="ECO:0000313" key="1">
    <source>
        <dbReference type="EMBL" id="KKN72417.1"/>
    </source>
</evidence>
<protein>
    <submittedName>
        <fullName evidence="1">Uncharacterized protein</fullName>
    </submittedName>
</protein>
<organism evidence="1">
    <name type="scientific">marine sediment metagenome</name>
    <dbReference type="NCBI Taxonomy" id="412755"/>
    <lineage>
        <taxon>unclassified sequences</taxon>
        <taxon>metagenomes</taxon>
        <taxon>ecological metagenomes</taxon>
    </lineage>
</organism>
<sequence>MIPNDQAHTKVIRQRYANTKGNPVLRLASMWRLGFTPFAILWHHEGAYSVLSRSFVETIFRSLDNKVAAGSQKNSLEYDVSWSQAREIDYDIGRMLAAGPTN</sequence>
<proteinExistence type="predicted"/>
<name>A0A0F9TBV8_9ZZZZ</name>
<dbReference type="AlphaFoldDB" id="A0A0F9TBV8"/>
<dbReference type="EMBL" id="LAZR01000363">
    <property type="protein sequence ID" value="KKN72417.1"/>
    <property type="molecule type" value="Genomic_DNA"/>
</dbReference>